<evidence type="ECO:0000313" key="2">
    <source>
        <dbReference type="Proteomes" id="UP000644693"/>
    </source>
</evidence>
<accession>A0A919CM50</accession>
<proteinExistence type="predicted"/>
<keyword evidence="2" id="KW-1185">Reference proteome</keyword>
<evidence type="ECO:0000313" key="1">
    <source>
        <dbReference type="EMBL" id="GHD37917.1"/>
    </source>
</evidence>
<organism evidence="1 2">
    <name type="scientific">Parahalioglobus pacificus</name>
    <dbReference type="NCBI Taxonomy" id="930806"/>
    <lineage>
        <taxon>Bacteria</taxon>
        <taxon>Pseudomonadati</taxon>
        <taxon>Pseudomonadota</taxon>
        <taxon>Gammaproteobacteria</taxon>
        <taxon>Cellvibrionales</taxon>
        <taxon>Halieaceae</taxon>
        <taxon>Parahalioglobus</taxon>
    </lineage>
</organism>
<reference evidence="1" key="1">
    <citation type="journal article" date="2014" name="Int. J. Syst. Evol. Microbiol.">
        <title>Complete genome sequence of Corynebacterium casei LMG S-19264T (=DSM 44701T), isolated from a smear-ripened cheese.</title>
        <authorList>
            <consortium name="US DOE Joint Genome Institute (JGI-PGF)"/>
            <person name="Walter F."/>
            <person name="Albersmeier A."/>
            <person name="Kalinowski J."/>
            <person name="Ruckert C."/>
        </authorList>
    </citation>
    <scope>NUCLEOTIDE SEQUENCE</scope>
    <source>
        <strain evidence="1">KCTC 23430</strain>
    </source>
</reference>
<dbReference type="AlphaFoldDB" id="A0A919CM50"/>
<reference evidence="1" key="2">
    <citation type="submission" date="2020-09" db="EMBL/GenBank/DDBJ databases">
        <authorList>
            <person name="Sun Q."/>
            <person name="Kim S."/>
        </authorList>
    </citation>
    <scope>NUCLEOTIDE SEQUENCE</scope>
    <source>
        <strain evidence="1">KCTC 23430</strain>
    </source>
</reference>
<name>A0A919CM50_9GAMM</name>
<protein>
    <submittedName>
        <fullName evidence="1">Uncharacterized protein</fullName>
    </submittedName>
</protein>
<sequence>MLIGGCSDTVEMTQDREDRLHERVTARWAAINLAQYDEVWAYSTPNFRGVFPKHLYQQKFSQLVNNELTGIEVTSYDSRAAVASVAVRVMAEPTKFASPFAQAAGALPDTIYESWLFVEGDWWYIDRTRKAR</sequence>
<dbReference type="Proteomes" id="UP000644693">
    <property type="component" value="Unassembled WGS sequence"/>
</dbReference>
<gene>
    <name evidence="1" type="ORF">GCM10007053_27580</name>
</gene>
<comment type="caution">
    <text evidence="1">The sequence shown here is derived from an EMBL/GenBank/DDBJ whole genome shotgun (WGS) entry which is preliminary data.</text>
</comment>
<dbReference type="EMBL" id="BMYM01000003">
    <property type="protein sequence ID" value="GHD37917.1"/>
    <property type="molecule type" value="Genomic_DNA"/>
</dbReference>